<dbReference type="Gene3D" id="1.10.10.10">
    <property type="entry name" value="Winged helix-like DNA-binding domain superfamily/Winged helix DNA-binding domain"/>
    <property type="match status" value="1"/>
</dbReference>
<organism evidence="2 3">
    <name type="scientific">Fodinicurvata halophila</name>
    <dbReference type="NCBI Taxonomy" id="1419723"/>
    <lineage>
        <taxon>Bacteria</taxon>
        <taxon>Pseudomonadati</taxon>
        <taxon>Pseudomonadota</taxon>
        <taxon>Alphaproteobacteria</taxon>
        <taxon>Rhodospirillales</taxon>
        <taxon>Rhodovibrionaceae</taxon>
        <taxon>Fodinicurvata</taxon>
    </lineage>
</organism>
<dbReference type="SUPFAM" id="SSF46785">
    <property type="entry name" value="Winged helix' DNA-binding domain"/>
    <property type="match status" value="1"/>
</dbReference>
<feature type="domain" description="HTH marR-type" evidence="1">
    <location>
        <begin position="64"/>
        <end position="129"/>
    </location>
</feature>
<dbReference type="Proteomes" id="UP001595799">
    <property type="component" value="Unassembled WGS sequence"/>
</dbReference>
<dbReference type="InterPro" id="IPR036390">
    <property type="entry name" value="WH_DNA-bd_sf"/>
</dbReference>
<evidence type="ECO:0000259" key="1">
    <source>
        <dbReference type="Pfam" id="PF13463"/>
    </source>
</evidence>
<dbReference type="InterPro" id="IPR036388">
    <property type="entry name" value="WH-like_DNA-bd_sf"/>
</dbReference>
<comment type="caution">
    <text evidence="2">The sequence shown here is derived from an EMBL/GenBank/DDBJ whole genome shotgun (WGS) entry which is preliminary data.</text>
</comment>
<accession>A0ABV8UKL8</accession>
<keyword evidence="3" id="KW-1185">Reference proteome</keyword>
<dbReference type="InterPro" id="IPR014601">
    <property type="entry name" value="Trans_reg_MarR_HTH"/>
</dbReference>
<dbReference type="InterPro" id="IPR000835">
    <property type="entry name" value="HTH_MarR-typ"/>
</dbReference>
<dbReference type="RefSeq" id="WP_382421617.1">
    <property type="nucleotide sequence ID" value="NZ_JBHSCW010000003.1"/>
</dbReference>
<protein>
    <submittedName>
        <fullName evidence="2">Winged helix DNA-binding protein</fullName>
    </submittedName>
</protein>
<evidence type="ECO:0000313" key="2">
    <source>
        <dbReference type="EMBL" id="MFC4351282.1"/>
    </source>
</evidence>
<dbReference type="EMBL" id="JBHSCW010000003">
    <property type="protein sequence ID" value="MFC4351282.1"/>
    <property type="molecule type" value="Genomic_DNA"/>
</dbReference>
<sequence>MTESNSGDERGDAAQPRRYIVSSSHLVSEQAAELSEFEFGLIIAGNAFGRWVVRCMAAAGMPDLSTLDVLVLHSVYHRARGKRLADICFVLNIEESHTVNYALKKLCRLGLVQRHRQGKEVVFEVTADGENCIRKYREVREACLVSTFSSLGGVEHRDLETLAKNLRVLSGLYDQAARSATSL</sequence>
<gene>
    <name evidence="2" type="ORF">ACFOW6_06975</name>
</gene>
<proteinExistence type="predicted"/>
<name>A0ABV8UKL8_9PROT</name>
<dbReference type="Pfam" id="PF13463">
    <property type="entry name" value="HTH_27"/>
    <property type="match status" value="1"/>
</dbReference>
<dbReference type="PIRSF" id="PIRSF036158">
    <property type="entry name" value="UCP036158_MarR"/>
    <property type="match status" value="1"/>
</dbReference>
<reference evidence="3" key="1">
    <citation type="journal article" date="2019" name="Int. J. Syst. Evol. Microbiol.">
        <title>The Global Catalogue of Microorganisms (GCM) 10K type strain sequencing project: providing services to taxonomists for standard genome sequencing and annotation.</title>
        <authorList>
            <consortium name="The Broad Institute Genomics Platform"/>
            <consortium name="The Broad Institute Genome Sequencing Center for Infectious Disease"/>
            <person name="Wu L."/>
            <person name="Ma J."/>
        </authorList>
    </citation>
    <scope>NUCLEOTIDE SEQUENCE [LARGE SCALE GENOMIC DNA]</scope>
    <source>
        <strain evidence="3">CECT 8472</strain>
    </source>
</reference>
<evidence type="ECO:0000313" key="3">
    <source>
        <dbReference type="Proteomes" id="UP001595799"/>
    </source>
</evidence>
<dbReference type="GO" id="GO:0003677">
    <property type="term" value="F:DNA binding"/>
    <property type="evidence" value="ECO:0007669"/>
    <property type="project" value="UniProtKB-KW"/>
</dbReference>
<keyword evidence="2" id="KW-0238">DNA-binding</keyword>